<dbReference type="InterPro" id="IPR051159">
    <property type="entry name" value="Hexapeptide_acetyltransf"/>
</dbReference>
<keyword evidence="2" id="KW-0808">Transferase</keyword>
<gene>
    <name evidence="4" type="ORF">A3E39_01275</name>
</gene>
<name>A0A1F7UKK3_9BACT</name>
<comment type="similarity">
    <text evidence="1">Belongs to the transferase hexapeptide repeat family.</text>
</comment>
<reference evidence="4 5" key="1">
    <citation type="journal article" date="2016" name="Nat. Commun.">
        <title>Thousands of microbial genomes shed light on interconnected biogeochemical processes in an aquifer system.</title>
        <authorList>
            <person name="Anantharaman K."/>
            <person name="Brown C.T."/>
            <person name="Hug L.A."/>
            <person name="Sharon I."/>
            <person name="Castelle C.J."/>
            <person name="Probst A.J."/>
            <person name="Thomas B.C."/>
            <person name="Singh A."/>
            <person name="Wilkins M.J."/>
            <person name="Karaoz U."/>
            <person name="Brodie E.L."/>
            <person name="Williams K.H."/>
            <person name="Hubbard S.S."/>
            <person name="Banfield J.F."/>
        </authorList>
    </citation>
    <scope>NUCLEOTIDE SEQUENCE [LARGE SCALE GENOMIC DNA]</scope>
</reference>
<sequence length="131" mass="13974">MGDDIYINSRCELHGGSAQLTLGSRVTLAVGVVIHTDSGPNTSPLLQKEYPITAGDVTIEDDVWIGDYAIIMPGVTIGHGSVVGARAIVKSKVDPHTVVGGIIREGKPFLLRMLSAQRNACPICRPQEGRR</sequence>
<dbReference type="Pfam" id="PF00132">
    <property type="entry name" value="Hexapep"/>
    <property type="match status" value="1"/>
</dbReference>
<protein>
    <recommendedName>
        <fullName evidence="6">Acetyltransferase</fullName>
    </recommendedName>
</protein>
<dbReference type="AlphaFoldDB" id="A0A1F7UKK3"/>
<evidence type="ECO:0000313" key="4">
    <source>
        <dbReference type="EMBL" id="OGL78775.1"/>
    </source>
</evidence>
<accession>A0A1F7UKK3</accession>
<evidence type="ECO:0000256" key="2">
    <source>
        <dbReference type="ARBA" id="ARBA00022679"/>
    </source>
</evidence>
<comment type="caution">
    <text evidence="4">The sequence shown here is derived from an EMBL/GenBank/DDBJ whole genome shotgun (WGS) entry which is preliminary data.</text>
</comment>
<keyword evidence="3" id="KW-0677">Repeat</keyword>
<dbReference type="InterPro" id="IPR011004">
    <property type="entry name" value="Trimer_LpxA-like_sf"/>
</dbReference>
<dbReference type="CDD" id="cd04647">
    <property type="entry name" value="LbH_MAT_like"/>
    <property type="match status" value="1"/>
</dbReference>
<dbReference type="SUPFAM" id="SSF51161">
    <property type="entry name" value="Trimeric LpxA-like enzymes"/>
    <property type="match status" value="1"/>
</dbReference>
<evidence type="ECO:0008006" key="6">
    <source>
        <dbReference type="Google" id="ProtNLM"/>
    </source>
</evidence>
<dbReference type="PANTHER" id="PTHR23416:SF23">
    <property type="entry name" value="ACETYLTRANSFERASE C18B11.09C-RELATED"/>
    <property type="match status" value="1"/>
</dbReference>
<dbReference type="EMBL" id="MGEH01000024">
    <property type="protein sequence ID" value="OGL78775.1"/>
    <property type="molecule type" value="Genomic_DNA"/>
</dbReference>
<proteinExistence type="inferred from homology"/>
<dbReference type="STRING" id="1802399.A3E39_01275"/>
<dbReference type="Gene3D" id="2.160.10.10">
    <property type="entry name" value="Hexapeptide repeat proteins"/>
    <property type="match status" value="1"/>
</dbReference>
<dbReference type="PANTHER" id="PTHR23416">
    <property type="entry name" value="SIALIC ACID SYNTHASE-RELATED"/>
    <property type="match status" value="1"/>
</dbReference>
<dbReference type="InterPro" id="IPR018357">
    <property type="entry name" value="Hexapep_transf_CS"/>
</dbReference>
<evidence type="ECO:0000256" key="1">
    <source>
        <dbReference type="ARBA" id="ARBA00007274"/>
    </source>
</evidence>
<dbReference type="Proteomes" id="UP000176603">
    <property type="component" value="Unassembled WGS sequence"/>
</dbReference>
<dbReference type="PROSITE" id="PS00101">
    <property type="entry name" value="HEXAPEP_TRANSFERASES"/>
    <property type="match status" value="1"/>
</dbReference>
<organism evidence="4 5">
    <name type="scientific">Candidatus Uhrbacteria bacterium RIFCSPHIGHO2_12_FULL_60_25</name>
    <dbReference type="NCBI Taxonomy" id="1802399"/>
    <lineage>
        <taxon>Bacteria</taxon>
        <taxon>Candidatus Uhriibacteriota</taxon>
    </lineage>
</organism>
<evidence type="ECO:0000256" key="3">
    <source>
        <dbReference type="ARBA" id="ARBA00022737"/>
    </source>
</evidence>
<evidence type="ECO:0000313" key="5">
    <source>
        <dbReference type="Proteomes" id="UP000176603"/>
    </source>
</evidence>
<dbReference type="GO" id="GO:0008374">
    <property type="term" value="F:O-acyltransferase activity"/>
    <property type="evidence" value="ECO:0007669"/>
    <property type="project" value="TreeGrafter"/>
</dbReference>
<dbReference type="InterPro" id="IPR001451">
    <property type="entry name" value="Hexapep"/>
</dbReference>